<dbReference type="InterPro" id="IPR040364">
    <property type="entry name" value="TTC21A/TTC21B"/>
</dbReference>
<dbReference type="GO" id="GO:0035721">
    <property type="term" value="P:intraciliary retrograde transport"/>
    <property type="evidence" value="ECO:0007669"/>
    <property type="project" value="TreeGrafter"/>
</dbReference>
<dbReference type="InterPro" id="IPR011990">
    <property type="entry name" value="TPR-like_helical_dom_sf"/>
</dbReference>
<dbReference type="GO" id="GO:0061512">
    <property type="term" value="P:protein localization to cilium"/>
    <property type="evidence" value="ECO:0007669"/>
    <property type="project" value="TreeGrafter"/>
</dbReference>
<comment type="similarity">
    <text evidence="1">Belongs to the TTC21 family.</text>
</comment>
<dbReference type="PANTHER" id="PTHR14699">
    <property type="entry name" value="STI2 PROTEIN-RELATED"/>
    <property type="match status" value="1"/>
</dbReference>
<evidence type="ECO:0000256" key="3">
    <source>
        <dbReference type="ARBA" id="ARBA00022803"/>
    </source>
</evidence>
<evidence type="ECO:0000256" key="4">
    <source>
        <dbReference type="PROSITE-ProRule" id="PRU00339"/>
    </source>
</evidence>
<dbReference type="InterPro" id="IPR019734">
    <property type="entry name" value="TPR_rpt"/>
</dbReference>
<dbReference type="GO" id="GO:0005929">
    <property type="term" value="C:cilium"/>
    <property type="evidence" value="ECO:0007669"/>
    <property type="project" value="GOC"/>
</dbReference>
<dbReference type="AlphaFoldDB" id="A0A4U8UTJ7"/>
<protein>
    <submittedName>
        <fullName evidence="7">Uncharacterized protein</fullName>
    </submittedName>
</protein>
<gene>
    <name evidence="7" type="ORF">L596_002558</name>
</gene>
<reference evidence="7 8" key="1">
    <citation type="journal article" date="2015" name="Genome Biol.">
        <title>Comparative genomics of Steinernema reveals deeply conserved gene regulatory networks.</title>
        <authorList>
            <person name="Dillman A.R."/>
            <person name="Macchietto M."/>
            <person name="Porter C.F."/>
            <person name="Rogers A."/>
            <person name="Williams B."/>
            <person name="Antoshechkin I."/>
            <person name="Lee M.M."/>
            <person name="Goodwin Z."/>
            <person name="Lu X."/>
            <person name="Lewis E.E."/>
            <person name="Goodrich-Blair H."/>
            <person name="Stock S.P."/>
            <person name="Adams B.J."/>
            <person name="Sternberg P.W."/>
            <person name="Mortazavi A."/>
        </authorList>
    </citation>
    <scope>NUCLEOTIDE SEQUENCE [LARGE SCALE GENOMIC DNA]</scope>
    <source>
        <strain evidence="7 8">ALL</strain>
    </source>
</reference>
<dbReference type="PROSITE" id="PS50005">
    <property type="entry name" value="TPR"/>
    <property type="match status" value="1"/>
</dbReference>
<evidence type="ECO:0000256" key="1">
    <source>
        <dbReference type="ARBA" id="ARBA00010935"/>
    </source>
</evidence>
<dbReference type="Pfam" id="PF25068">
    <property type="entry name" value="ARM_TT21_4th"/>
    <property type="match status" value="1"/>
</dbReference>
<dbReference type="GO" id="GO:0030991">
    <property type="term" value="C:intraciliary transport particle A"/>
    <property type="evidence" value="ECO:0007669"/>
    <property type="project" value="TreeGrafter"/>
</dbReference>
<name>A0A4U8UTJ7_STECR</name>
<dbReference type="EMBL" id="AZBU02000001">
    <property type="protein sequence ID" value="TMS35088.1"/>
    <property type="molecule type" value="Genomic_DNA"/>
</dbReference>
<dbReference type="Pfam" id="PF25064">
    <property type="entry name" value="ARM_TT21_5th"/>
    <property type="match status" value="1"/>
</dbReference>
<comment type="caution">
    <text evidence="7">The sequence shown here is derived from an EMBL/GenBank/DDBJ whole genome shotgun (WGS) entry which is preliminary data.</text>
</comment>
<dbReference type="SMART" id="SM00028">
    <property type="entry name" value="TPR"/>
    <property type="match status" value="5"/>
</dbReference>
<evidence type="ECO:0000259" key="6">
    <source>
        <dbReference type="Pfam" id="PF25068"/>
    </source>
</evidence>
<evidence type="ECO:0000256" key="2">
    <source>
        <dbReference type="ARBA" id="ARBA00022737"/>
    </source>
</evidence>
<dbReference type="STRING" id="34508.A0A4U8UTJ7"/>
<keyword evidence="3 4" id="KW-0802">TPR repeat</keyword>
<dbReference type="Proteomes" id="UP000298663">
    <property type="component" value="Unassembled WGS sequence"/>
</dbReference>
<keyword evidence="2" id="KW-0677">Repeat</keyword>
<reference evidence="7 8" key="2">
    <citation type="journal article" date="2019" name="G3 (Bethesda)">
        <title>Hybrid Assembly of the Genome of the Entomopathogenic Nematode Steinernema carpocapsae Identifies the X-Chromosome.</title>
        <authorList>
            <person name="Serra L."/>
            <person name="Macchietto M."/>
            <person name="Macias-Munoz A."/>
            <person name="McGill C.J."/>
            <person name="Rodriguez I.M."/>
            <person name="Rodriguez B."/>
            <person name="Murad R."/>
            <person name="Mortazavi A."/>
        </authorList>
    </citation>
    <scope>NUCLEOTIDE SEQUENCE [LARGE SCALE GENOMIC DNA]</scope>
    <source>
        <strain evidence="7 8">ALL</strain>
    </source>
</reference>
<dbReference type="PANTHER" id="PTHR14699:SF0">
    <property type="entry name" value="TETRATRICOPEPTIDE REPEAT PROTEIN 21 HOMOLOG"/>
    <property type="match status" value="1"/>
</dbReference>
<evidence type="ECO:0000313" key="8">
    <source>
        <dbReference type="Proteomes" id="UP000298663"/>
    </source>
</evidence>
<feature type="domain" description="Tetratricopeptide repeat protein 21A/21B fifth ARM repeats" evidence="5">
    <location>
        <begin position="181"/>
        <end position="263"/>
    </location>
</feature>
<dbReference type="Gene3D" id="1.25.40.10">
    <property type="entry name" value="Tetratricopeptide repeat domain"/>
    <property type="match status" value="1"/>
</dbReference>
<feature type="repeat" description="TPR" evidence="4">
    <location>
        <begin position="181"/>
        <end position="214"/>
    </location>
</feature>
<accession>A0A4U8UTJ7</accession>
<dbReference type="OrthoDB" id="10259630at2759"/>
<dbReference type="SUPFAM" id="SSF48452">
    <property type="entry name" value="TPR-like"/>
    <property type="match status" value="2"/>
</dbReference>
<proteinExistence type="inferred from homology"/>
<sequence length="263" mass="29912">MYAKAVTFYEAALKTSQLTVIRLKFAEQLFKMGSYDKCEKVLKEGLDKAPNPIEIPSMQDHVAYLMLLAKIDYEKGTWEGAIENLVKAKDMQMKLLSKLPGKDSNVEQNALASQICCDLAEYCMTRRESAKAAAYFQEALTINKDDINCMLALASLRLSMNELDMGEHHCAAVLNLDENNDEATLMMADVLYQKNDSEQAALRFSKLLDRNPNQYHALARCIELSWRRGEYDMAEKYLHNALENNPRATVDAGFNYCKGLHEW</sequence>
<keyword evidence="8" id="KW-1185">Reference proteome</keyword>
<evidence type="ECO:0000259" key="5">
    <source>
        <dbReference type="Pfam" id="PF25064"/>
    </source>
</evidence>
<evidence type="ECO:0000313" key="7">
    <source>
        <dbReference type="EMBL" id="TMS35088.1"/>
    </source>
</evidence>
<feature type="domain" description="Tetratricopeptide repeat protein 21A/21B fourth ARM" evidence="6">
    <location>
        <begin position="2"/>
        <end position="140"/>
    </location>
</feature>
<dbReference type="InterPro" id="IPR056836">
    <property type="entry name" value="ARM_TT21_4th"/>
</dbReference>
<organism evidence="7 8">
    <name type="scientific">Steinernema carpocapsae</name>
    <name type="common">Entomopathogenic nematode</name>
    <dbReference type="NCBI Taxonomy" id="34508"/>
    <lineage>
        <taxon>Eukaryota</taxon>
        <taxon>Metazoa</taxon>
        <taxon>Ecdysozoa</taxon>
        <taxon>Nematoda</taxon>
        <taxon>Chromadorea</taxon>
        <taxon>Rhabditida</taxon>
        <taxon>Tylenchina</taxon>
        <taxon>Panagrolaimomorpha</taxon>
        <taxon>Strongyloidoidea</taxon>
        <taxon>Steinernematidae</taxon>
        <taxon>Steinernema</taxon>
    </lineage>
</organism>
<dbReference type="InterPro" id="IPR056835">
    <property type="entry name" value="ARM_TT21_5th"/>
</dbReference>